<dbReference type="Proteomes" id="UP001234297">
    <property type="component" value="Chromosome 5"/>
</dbReference>
<proteinExistence type="predicted"/>
<protein>
    <submittedName>
        <fullName evidence="1">Uncharacterized protein</fullName>
    </submittedName>
</protein>
<comment type="caution">
    <text evidence="1">The sequence shown here is derived from an EMBL/GenBank/DDBJ whole genome shotgun (WGS) entry which is preliminary data.</text>
</comment>
<dbReference type="EMBL" id="CM056813">
    <property type="protein sequence ID" value="KAJ8640461.1"/>
    <property type="molecule type" value="Genomic_DNA"/>
</dbReference>
<evidence type="ECO:0000313" key="1">
    <source>
        <dbReference type="EMBL" id="KAJ8640461.1"/>
    </source>
</evidence>
<accession>A0ACC2M549</accession>
<sequence>MHLWKKRSSDSLSSSSSSKSSISSPNRRSRPPRLTRQGKLRHLTDLDVQGLNSSDKQTSGSPVSASWTPPSSPSHREFSSSDRSPLARPLPLPLPEFSPGLRRDESELSSTSSNFGDHLLRSPREEGSNAGLGFSVGDGLGAARRLSVGSTLDHGKKALQDPVEHIPRDFKLIVPARSPPTGGFPSPPFSPQRLSTGDIFPAPHTSYQRRQVLSAPDFPASDTILFAPTSPTKHLTGPDCSEIYRSIGKTPGLRRKNYSESTSPLHSRTSPQRSSTWHGNSTVAVHPLPLPPGAVMPSQQAFIHQTASKPEVSSMKSQWQKGKLIGSGTFGNVYVATNRKTGALCAMKEVNLIPDDPKSAECMQQLEQEIKVLSHLKHQNIVQYYGSEIVDDRFYIYLEYVYPGSISKYIRDHCGTMTESVVRNFTRHILSGLAYLHSTKTIHRYVLSGRAAALSLKGSPYWMAPEVMQAMMQKDSGYDHAVDIWSLGCTIIEMFTGKPPWSEFEGAAAMFKVLRNESPPIPETLSAEGRDFLQCCFKRNPADRPPATKLLEHLFVNNSHHQEIHSCIEAISQMKLMDLTKPPREPNIMMQMSIQDNKVKPSPNGETGQPYHGTSKSAVASRHSPRSTLEAIPSLSPPHSNHSTQNSSPSNAPNRVHPGAGNSQPCPLPCHYYGREYCIYCNMD</sequence>
<organism evidence="1 2">
    <name type="scientific">Persea americana</name>
    <name type="common">Avocado</name>
    <dbReference type="NCBI Taxonomy" id="3435"/>
    <lineage>
        <taxon>Eukaryota</taxon>
        <taxon>Viridiplantae</taxon>
        <taxon>Streptophyta</taxon>
        <taxon>Embryophyta</taxon>
        <taxon>Tracheophyta</taxon>
        <taxon>Spermatophyta</taxon>
        <taxon>Magnoliopsida</taxon>
        <taxon>Magnoliidae</taxon>
        <taxon>Laurales</taxon>
        <taxon>Lauraceae</taxon>
        <taxon>Persea</taxon>
    </lineage>
</organism>
<evidence type="ECO:0000313" key="2">
    <source>
        <dbReference type="Proteomes" id="UP001234297"/>
    </source>
</evidence>
<keyword evidence="2" id="KW-1185">Reference proteome</keyword>
<reference evidence="1 2" key="1">
    <citation type="journal article" date="2022" name="Hortic Res">
        <title>A haplotype resolved chromosomal level avocado genome allows analysis of novel avocado genes.</title>
        <authorList>
            <person name="Nath O."/>
            <person name="Fletcher S.J."/>
            <person name="Hayward A."/>
            <person name="Shaw L.M."/>
            <person name="Masouleh A.K."/>
            <person name="Furtado A."/>
            <person name="Henry R.J."/>
            <person name="Mitter N."/>
        </authorList>
    </citation>
    <scope>NUCLEOTIDE SEQUENCE [LARGE SCALE GENOMIC DNA]</scope>
    <source>
        <strain evidence="2">cv. Hass</strain>
    </source>
</reference>
<gene>
    <name evidence="1" type="ORF">MRB53_017155</name>
</gene>
<name>A0ACC2M549_PERAE</name>